<dbReference type="EMBL" id="JARULN010000005">
    <property type="protein sequence ID" value="MDG5754020.1"/>
    <property type="molecule type" value="Genomic_DNA"/>
</dbReference>
<proteinExistence type="predicted"/>
<evidence type="ECO:0000313" key="3">
    <source>
        <dbReference type="Proteomes" id="UP001218246"/>
    </source>
</evidence>
<dbReference type="Proteomes" id="UP001218246">
    <property type="component" value="Unassembled WGS sequence"/>
</dbReference>
<comment type="caution">
    <text evidence="2">The sequence shown here is derived from an EMBL/GenBank/DDBJ whole genome shotgun (WGS) entry which is preliminary data.</text>
</comment>
<gene>
    <name evidence="2" type="ORF">P6P90_08535</name>
</gene>
<feature type="transmembrane region" description="Helical" evidence="1">
    <location>
        <begin position="93"/>
        <end position="111"/>
    </location>
</feature>
<dbReference type="Pfam" id="PF07098">
    <property type="entry name" value="DUF1360"/>
    <property type="match status" value="1"/>
</dbReference>
<feature type="transmembrane region" description="Helical" evidence="1">
    <location>
        <begin position="61"/>
        <end position="87"/>
    </location>
</feature>
<keyword evidence="1" id="KW-0812">Transmembrane</keyword>
<feature type="transmembrane region" description="Helical" evidence="1">
    <location>
        <begin position="6"/>
        <end position="23"/>
    </location>
</feature>
<evidence type="ECO:0000256" key="1">
    <source>
        <dbReference type="SAM" id="Phobius"/>
    </source>
</evidence>
<dbReference type="RefSeq" id="WP_278018050.1">
    <property type="nucleotide sequence ID" value="NZ_JARRRY010000003.1"/>
</dbReference>
<reference evidence="2 3" key="1">
    <citation type="submission" date="2023-04" db="EMBL/GenBank/DDBJ databases">
        <title>Ectobacillus antri isolated from activated sludge.</title>
        <authorList>
            <person name="Yan P."/>
            <person name="Liu X."/>
        </authorList>
    </citation>
    <scope>NUCLEOTIDE SEQUENCE [LARGE SCALE GENOMIC DNA]</scope>
    <source>
        <strain evidence="2 3">C18H</strain>
    </source>
</reference>
<keyword evidence="3" id="KW-1185">Reference proteome</keyword>
<keyword evidence="1" id="KW-0472">Membrane</keyword>
<keyword evidence="1" id="KW-1133">Transmembrane helix</keyword>
<name>A0ABT6H3Q3_9BACI</name>
<accession>A0ABT6H3Q3</accession>
<sequence>MPYSWFVLIIFAFAVFRLTRLLVYDKITRFIRAPFIDEIQVQEGDSLVTYTKIKGKGLQHWIGELLSCYWCTGVWATAFLLLCYYLMPKVTEPFLFLLAIAGIAACIETIIGKWTE</sequence>
<protein>
    <submittedName>
        <fullName evidence="2">DUF1360 domain-containing protein</fullName>
    </submittedName>
</protein>
<evidence type="ECO:0000313" key="2">
    <source>
        <dbReference type="EMBL" id="MDG5754020.1"/>
    </source>
</evidence>
<dbReference type="InterPro" id="IPR010773">
    <property type="entry name" value="Mycophage_PG1_Gp7"/>
</dbReference>
<organism evidence="2 3">
    <name type="scientific">Ectobacillus antri</name>
    <dbReference type="NCBI Taxonomy" id="2486280"/>
    <lineage>
        <taxon>Bacteria</taxon>
        <taxon>Bacillati</taxon>
        <taxon>Bacillota</taxon>
        <taxon>Bacilli</taxon>
        <taxon>Bacillales</taxon>
        <taxon>Bacillaceae</taxon>
        <taxon>Ectobacillus</taxon>
    </lineage>
</organism>